<dbReference type="KEGG" id="tmm:Tmari_0134"/>
<dbReference type="InterPro" id="IPR004383">
    <property type="entry name" value="rRNA_lsu_MTrfase_RlmN/Cfr"/>
</dbReference>
<dbReference type="InterPro" id="IPR013785">
    <property type="entry name" value="Aldolase_TIM"/>
</dbReference>
<dbReference type="GO" id="GO:0070475">
    <property type="term" value="P:rRNA base methylation"/>
    <property type="evidence" value="ECO:0000318"/>
    <property type="project" value="GO_Central"/>
</dbReference>
<dbReference type="PANTHER" id="PTHR30544">
    <property type="entry name" value="23S RRNA METHYLTRANSFERASE"/>
    <property type="match status" value="1"/>
</dbReference>
<protein>
    <recommendedName>
        <fullName evidence="11">Radical SAM core domain-containing protein</fullName>
    </recommendedName>
</protein>
<sequence length="329" mass="37490">MSASSQSPKGDGLLQTISVKILKRVGKEEVAYVYLGETSRGNLVEFVESIQPPVPREKKWVLIVSTLAGCPVGCLMCDAGGFYRGKLSADEIFEQIDFLVKSRYPNGRIPSEKFKIQFARMGEPALNEAVLDVLKELPARYEAPGLMPSISTVAPCGTDSFFEDLLKIKEKHYRGKFQLQFSIHSTDEKERDQIIPVKKWSLEKISEFGKRFVKENDRKITLNFAVAQEYSLDPKVIIRVFDPEKFLVKITPVNPTYRSKENNLNSDVDVERKELLKHRNFIEELKKAGFEVILSIGELEENKIGSNCGQYVQRHLMSERKIVDGYQYV</sequence>
<keyword evidence="6" id="KW-0808">Transferase</keyword>
<dbReference type="AlphaFoldDB" id="Q9WXY9"/>
<organism evidence="12 13">
    <name type="scientific">Thermotoga maritima (strain ATCC 43589 / DSM 3109 / JCM 10099 / NBRC 100826 / MSB8)</name>
    <dbReference type="NCBI Taxonomy" id="243274"/>
    <lineage>
        <taxon>Bacteria</taxon>
        <taxon>Thermotogati</taxon>
        <taxon>Thermotogota</taxon>
        <taxon>Thermotogae</taxon>
        <taxon>Thermotogales</taxon>
        <taxon>Thermotogaceae</taxon>
        <taxon>Thermotoga</taxon>
    </lineage>
</organism>
<evidence type="ECO:0000256" key="6">
    <source>
        <dbReference type="ARBA" id="ARBA00022679"/>
    </source>
</evidence>
<keyword evidence="9" id="KW-0408">Iron</keyword>
<evidence type="ECO:0000256" key="2">
    <source>
        <dbReference type="ARBA" id="ARBA00004496"/>
    </source>
</evidence>
<evidence type="ECO:0000256" key="1">
    <source>
        <dbReference type="ARBA" id="ARBA00001966"/>
    </source>
</evidence>
<keyword evidence="4" id="KW-0963">Cytoplasm</keyword>
<dbReference type="Gene3D" id="3.20.20.70">
    <property type="entry name" value="Aldolase class I"/>
    <property type="match status" value="1"/>
</dbReference>
<dbReference type="PANTHER" id="PTHR30544:SF5">
    <property type="entry name" value="RADICAL SAM CORE DOMAIN-CONTAINING PROTEIN"/>
    <property type="match status" value="1"/>
</dbReference>
<dbReference type="InterPro" id="IPR040072">
    <property type="entry name" value="Methyltransferase_A"/>
</dbReference>
<dbReference type="KEGG" id="tma:TM0136"/>
<dbReference type="PIRSF" id="PIRSF006004">
    <property type="entry name" value="CHP00048"/>
    <property type="match status" value="1"/>
</dbReference>
<dbReference type="GO" id="GO:0008173">
    <property type="term" value="F:RNA methyltransferase activity"/>
    <property type="evidence" value="ECO:0007669"/>
    <property type="project" value="InterPro"/>
</dbReference>
<dbReference type="InParanoid" id="Q9WXY9"/>
<accession>G4FH50</accession>
<dbReference type="PROSITE" id="PS51918">
    <property type="entry name" value="RADICAL_SAM"/>
    <property type="match status" value="1"/>
</dbReference>
<dbReference type="GO" id="GO:0051539">
    <property type="term" value="F:4 iron, 4 sulfur cluster binding"/>
    <property type="evidence" value="ECO:0007669"/>
    <property type="project" value="UniProtKB-KW"/>
</dbReference>
<evidence type="ECO:0000256" key="3">
    <source>
        <dbReference type="ARBA" id="ARBA00022485"/>
    </source>
</evidence>
<evidence type="ECO:0000256" key="5">
    <source>
        <dbReference type="ARBA" id="ARBA00022603"/>
    </source>
</evidence>
<reference evidence="12 13" key="1">
    <citation type="journal article" date="1999" name="Nature">
        <title>Evidence for lateral gene transfer between Archaea and Bacteria from genome sequence of Thermotoga maritima.</title>
        <authorList>
            <person name="Nelson K.E."/>
            <person name="Clayton R.A."/>
            <person name="Gill S.R."/>
            <person name="Gwinn M.L."/>
            <person name="Dodson R.J."/>
            <person name="Haft D.H."/>
            <person name="Hickey E.K."/>
            <person name="Peterson J.D."/>
            <person name="Nelson W.C."/>
            <person name="Ketchum K.A."/>
            <person name="McDonald L."/>
            <person name="Utterback T.R."/>
            <person name="Malek J.A."/>
            <person name="Linher K.D."/>
            <person name="Garrett M.M."/>
            <person name="Stewart A.M."/>
            <person name="Cotton M.D."/>
            <person name="Pratt M.S."/>
            <person name="Phillips C.A."/>
            <person name="Richardson D."/>
            <person name="Heidelberg J."/>
            <person name="Sutton G.G."/>
            <person name="Fleischmann R.D."/>
            <person name="White O."/>
            <person name="Salzberg S.L."/>
            <person name="Smith H.O."/>
            <person name="Venter J.C."/>
            <person name="Fraser C.M."/>
        </authorList>
    </citation>
    <scope>NUCLEOTIDE SEQUENCE [LARGE SCALE GENOMIC DNA]</scope>
    <source>
        <strain evidence="13">ATCC 43589 / DSM 3109 / JCM 10099 / NBRC 100826 / MSB8</strain>
    </source>
</reference>
<dbReference type="PaxDb" id="243274-THEMA_04125"/>
<keyword evidence="5" id="KW-0489">Methyltransferase</keyword>
<dbReference type="Proteomes" id="UP000008183">
    <property type="component" value="Chromosome"/>
</dbReference>
<comment type="subcellular location">
    <subcellularLocation>
        <location evidence="2">Cytoplasm</location>
    </subcellularLocation>
</comment>
<evidence type="ECO:0000313" key="12">
    <source>
        <dbReference type="EMBL" id="AAD35229.1"/>
    </source>
</evidence>
<feature type="domain" description="Radical SAM core" evidence="11">
    <location>
        <begin position="55"/>
        <end position="291"/>
    </location>
</feature>
<dbReference type="InterPro" id="IPR007197">
    <property type="entry name" value="rSAM"/>
</dbReference>
<dbReference type="InterPro" id="IPR058240">
    <property type="entry name" value="rSAM_sf"/>
</dbReference>
<dbReference type="EnsemblBacteria" id="AAD35229">
    <property type="protein sequence ID" value="AAD35229"/>
    <property type="gene ID" value="TM_0136"/>
</dbReference>
<dbReference type="GO" id="GO:0030488">
    <property type="term" value="P:tRNA methylation"/>
    <property type="evidence" value="ECO:0000318"/>
    <property type="project" value="GO_Central"/>
</dbReference>
<name>Q9WXY9_THEMA</name>
<evidence type="ECO:0000256" key="9">
    <source>
        <dbReference type="ARBA" id="ARBA00023004"/>
    </source>
</evidence>
<keyword evidence="13" id="KW-1185">Reference proteome</keyword>
<dbReference type="GO" id="GO:0005737">
    <property type="term" value="C:cytoplasm"/>
    <property type="evidence" value="ECO:0007669"/>
    <property type="project" value="UniProtKB-SubCell"/>
</dbReference>
<evidence type="ECO:0000256" key="7">
    <source>
        <dbReference type="ARBA" id="ARBA00022691"/>
    </source>
</evidence>
<dbReference type="PIR" id="F72413">
    <property type="entry name" value="F72413"/>
</dbReference>
<dbReference type="KEGG" id="tmw:THMA_0131"/>
<evidence type="ECO:0000313" key="13">
    <source>
        <dbReference type="Proteomes" id="UP000008183"/>
    </source>
</evidence>
<keyword evidence="10" id="KW-0411">Iron-sulfur</keyword>
<dbReference type="CDD" id="cd01335">
    <property type="entry name" value="Radical_SAM"/>
    <property type="match status" value="1"/>
</dbReference>
<keyword evidence="8" id="KW-0479">Metal-binding</keyword>
<dbReference type="SUPFAM" id="SSF102114">
    <property type="entry name" value="Radical SAM enzymes"/>
    <property type="match status" value="1"/>
</dbReference>
<proteinExistence type="predicted"/>
<dbReference type="FunFam" id="3.20.20.70:FF:000359">
    <property type="entry name" value="Radical SAM domain protein"/>
    <property type="match status" value="1"/>
</dbReference>
<dbReference type="PATRIC" id="fig|243274.17.peg.135"/>
<keyword evidence="7" id="KW-0949">S-adenosyl-L-methionine</keyword>
<dbReference type="SMR" id="Q9WXY9"/>
<evidence type="ECO:0000256" key="8">
    <source>
        <dbReference type="ARBA" id="ARBA00022723"/>
    </source>
</evidence>
<evidence type="ECO:0000256" key="10">
    <source>
        <dbReference type="ARBA" id="ARBA00023014"/>
    </source>
</evidence>
<comment type="cofactor">
    <cofactor evidence="1">
        <name>[4Fe-4S] cluster</name>
        <dbReference type="ChEBI" id="CHEBI:49883"/>
    </cofactor>
</comment>
<dbReference type="OrthoDB" id="36821at2"/>
<gene>
    <name evidence="12" type="ordered locus">TM_0136</name>
</gene>
<accession>Q9WXY9</accession>
<dbReference type="EMBL" id="AE000512">
    <property type="protein sequence ID" value="AAD35229.1"/>
    <property type="molecule type" value="Genomic_DNA"/>
</dbReference>
<evidence type="ECO:0000256" key="4">
    <source>
        <dbReference type="ARBA" id="ARBA00022490"/>
    </source>
</evidence>
<dbReference type="SFLD" id="SFLDS00029">
    <property type="entry name" value="Radical_SAM"/>
    <property type="match status" value="1"/>
</dbReference>
<keyword evidence="3" id="KW-0004">4Fe-4S</keyword>
<evidence type="ECO:0000259" key="11">
    <source>
        <dbReference type="PROSITE" id="PS51918"/>
    </source>
</evidence>
<dbReference type="GO" id="GO:0046872">
    <property type="term" value="F:metal ion binding"/>
    <property type="evidence" value="ECO:0007669"/>
    <property type="project" value="UniProtKB-KW"/>
</dbReference>